<evidence type="ECO:0000313" key="2">
    <source>
        <dbReference type="EMBL" id="CAH3197357.1"/>
    </source>
</evidence>
<dbReference type="EMBL" id="CALNXI010005273">
    <property type="protein sequence ID" value="CAH3197357.1"/>
    <property type="molecule type" value="Genomic_DNA"/>
</dbReference>
<accession>A0ABN8T1S1</accession>
<reference evidence="2 3" key="1">
    <citation type="submission" date="2022-05" db="EMBL/GenBank/DDBJ databases">
        <authorList>
            <consortium name="Genoscope - CEA"/>
            <person name="William W."/>
        </authorList>
    </citation>
    <scope>NUCLEOTIDE SEQUENCE [LARGE SCALE GENOMIC DNA]</scope>
</reference>
<comment type="caution">
    <text evidence="2">The sequence shown here is derived from an EMBL/GenBank/DDBJ whole genome shotgun (WGS) entry which is preliminary data.</text>
</comment>
<evidence type="ECO:0000313" key="3">
    <source>
        <dbReference type="Proteomes" id="UP001159427"/>
    </source>
</evidence>
<gene>
    <name evidence="2" type="ORF">PEVE_00034631</name>
</gene>
<feature type="region of interest" description="Disordered" evidence="1">
    <location>
        <begin position="18"/>
        <end position="59"/>
    </location>
</feature>
<protein>
    <submittedName>
        <fullName evidence="2">Uncharacterized protein</fullName>
    </submittedName>
</protein>
<keyword evidence="3" id="KW-1185">Reference proteome</keyword>
<dbReference type="Proteomes" id="UP001159427">
    <property type="component" value="Unassembled WGS sequence"/>
</dbReference>
<sequence length="145" mass="16220">MTIITHYRRNRRDILKTQETLLHEDSSSEVAGDTNSRDPVANQLPNHLRDESDSELTSAISPIISRENCTQQGFNSGNNSGNSKYARARIGIVGHESRCGARNPFKSRIGFGASGNWYEMKNDNSCGNEYEDKESIVAFGYIFVQ</sequence>
<proteinExistence type="predicted"/>
<name>A0ABN8T1S1_9CNID</name>
<organism evidence="2 3">
    <name type="scientific">Porites evermanni</name>
    <dbReference type="NCBI Taxonomy" id="104178"/>
    <lineage>
        <taxon>Eukaryota</taxon>
        <taxon>Metazoa</taxon>
        <taxon>Cnidaria</taxon>
        <taxon>Anthozoa</taxon>
        <taxon>Hexacorallia</taxon>
        <taxon>Scleractinia</taxon>
        <taxon>Fungiina</taxon>
        <taxon>Poritidae</taxon>
        <taxon>Porites</taxon>
    </lineage>
</organism>
<evidence type="ECO:0000256" key="1">
    <source>
        <dbReference type="SAM" id="MobiDB-lite"/>
    </source>
</evidence>